<comment type="caution">
    <text evidence="2">The sequence shown here is derived from an EMBL/GenBank/DDBJ whole genome shotgun (WGS) entry which is preliminary data.</text>
</comment>
<dbReference type="Proteomes" id="UP000809431">
    <property type="component" value="Unassembled WGS sequence"/>
</dbReference>
<evidence type="ECO:0000256" key="1">
    <source>
        <dbReference type="SAM" id="Phobius"/>
    </source>
</evidence>
<organism evidence="2 3">
    <name type="scientific">Jeongeupia naejangsanensis</name>
    <dbReference type="NCBI Taxonomy" id="613195"/>
    <lineage>
        <taxon>Bacteria</taxon>
        <taxon>Pseudomonadati</taxon>
        <taxon>Pseudomonadota</taxon>
        <taxon>Betaproteobacteria</taxon>
        <taxon>Neisseriales</taxon>
        <taxon>Chitinibacteraceae</taxon>
        <taxon>Jeongeupia</taxon>
    </lineage>
</organism>
<keyword evidence="3" id="KW-1185">Reference proteome</keyword>
<proteinExistence type="predicted"/>
<feature type="transmembrane region" description="Helical" evidence="1">
    <location>
        <begin position="9"/>
        <end position="33"/>
    </location>
</feature>
<dbReference type="EMBL" id="JAESND010000003">
    <property type="protein sequence ID" value="MBM3116050.1"/>
    <property type="molecule type" value="Genomic_DNA"/>
</dbReference>
<keyword evidence="1" id="KW-1133">Transmembrane helix</keyword>
<evidence type="ECO:0000313" key="2">
    <source>
        <dbReference type="EMBL" id="MBM3116050.1"/>
    </source>
</evidence>
<protein>
    <submittedName>
        <fullName evidence="2">Uncharacterized protein</fullName>
    </submittedName>
</protein>
<feature type="transmembrane region" description="Helical" evidence="1">
    <location>
        <begin position="85"/>
        <end position="109"/>
    </location>
</feature>
<evidence type="ECO:0000313" key="3">
    <source>
        <dbReference type="Proteomes" id="UP000809431"/>
    </source>
</evidence>
<name>A0ABS2BKU0_9NEIS</name>
<accession>A0ABS2BKU0</accession>
<sequence>MIKQFVLDYLLPTLVSTGLGSFLLFTLFARLVYDYLATHYHDLLSPQPTHGLHDSDANGAFMADVWHVGRSGEWRRIDSAFWRGFFWLTMTTGGVMLVSLTGLVAIFLFPRWWR</sequence>
<keyword evidence="1" id="KW-0472">Membrane</keyword>
<keyword evidence="1" id="KW-0812">Transmembrane</keyword>
<dbReference type="RefSeq" id="WP_203538096.1">
    <property type="nucleotide sequence ID" value="NZ_JAESND010000003.1"/>
</dbReference>
<reference evidence="2 3" key="1">
    <citation type="submission" date="2021-01" db="EMBL/GenBank/DDBJ databases">
        <title>Draft Genome Sequence and Polyhydroxyalkanoate Biosynthetic Potential of Jeongeupia naejangsanensis Type Strain DSM 24253.</title>
        <authorList>
            <person name="Turrini P."/>
            <person name="Artuso I."/>
            <person name="Lugli G.A."/>
            <person name="Frangipani E."/>
            <person name="Ventura M."/>
            <person name="Visca P."/>
        </authorList>
    </citation>
    <scope>NUCLEOTIDE SEQUENCE [LARGE SCALE GENOMIC DNA]</scope>
    <source>
        <strain evidence="2 3">DSM 24253</strain>
    </source>
</reference>
<gene>
    <name evidence="2" type="ORF">JMJ54_09410</name>
</gene>